<evidence type="ECO:0000256" key="7">
    <source>
        <dbReference type="ARBA" id="ARBA00023136"/>
    </source>
</evidence>
<evidence type="ECO:0000259" key="10">
    <source>
        <dbReference type="Pfam" id="PF03553"/>
    </source>
</evidence>
<dbReference type="PANTHER" id="PTHR33451:SF6">
    <property type="entry name" value="NA(+)_H(+) ANTIPORTER NHAC"/>
    <property type="match status" value="1"/>
</dbReference>
<gene>
    <name evidence="11" type="primary">nhaC</name>
    <name evidence="11" type="ORF">NDK47_20280</name>
</gene>
<feature type="transmembrane region" description="Helical" evidence="9">
    <location>
        <begin position="36"/>
        <end position="55"/>
    </location>
</feature>
<keyword evidence="12" id="KW-1185">Reference proteome</keyword>
<evidence type="ECO:0000313" key="11">
    <source>
        <dbReference type="EMBL" id="USG68479.1"/>
    </source>
</evidence>
<organism evidence="11 12">
    <name type="scientific">Brevibacillus ruminantium</name>
    <dbReference type="NCBI Taxonomy" id="2950604"/>
    <lineage>
        <taxon>Bacteria</taxon>
        <taxon>Bacillati</taxon>
        <taxon>Bacillota</taxon>
        <taxon>Bacilli</taxon>
        <taxon>Bacillales</taxon>
        <taxon>Paenibacillaceae</taxon>
        <taxon>Brevibacillus</taxon>
    </lineage>
</organism>
<evidence type="ECO:0000256" key="8">
    <source>
        <dbReference type="ARBA" id="ARBA00038435"/>
    </source>
</evidence>
<comment type="similarity">
    <text evidence="8">Belongs to the NhaC Na(+)/H(+) (TC 2.A.35) antiporter family.</text>
</comment>
<evidence type="ECO:0000256" key="1">
    <source>
        <dbReference type="ARBA" id="ARBA00004651"/>
    </source>
</evidence>
<evidence type="ECO:0000256" key="9">
    <source>
        <dbReference type="SAM" id="Phobius"/>
    </source>
</evidence>
<dbReference type="Pfam" id="PF03553">
    <property type="entry name" value="Na_H_antiporter"/>
    <property type="match status" value="1"/>
</dbReference>
<dbReference type="PANTHER" id="PTHR33451">
    <property type="entry name" value="MALATE-2H(+)/NA(+)-LACTATE ANTIPORTER"/>
    <property type="match status" value="1"/>
</dbReference>
<comment type="subcellular location">
    <subcellularLocation>
        <location evidence="1">Cell membrane</location>
        <topology evidence="1">Multi-pass membrane protein</topology>
    </subcellularLocation>
</comment>
<name>A0ABY4WSQ6_9BACL</name>
<protein>
    <submittedName>
        <fullName evidence="11">Na+/H+ antiporter NhaC</fullName>
    </submittedName>
</protein>
<keyword evidence="5 9" id="KW-0812">Transmembrane</keyword>
<keyword evidence="7 9" id="KW-0472">Membrane</keyword>
<evidence type="ECO:0000256" key="6">
    <source>
        <dbReference type="ARBA" id="ARBA00022989"/>
    </source>
</evidence>
<feature type="domain" description="Na+/H+ antiporter NhaC-like C-terminal" evidence="10">
    <location>
        <begin position="159"/>
        <end position="446"/>
    </location>
</feature>
<dbReference type="InterPro" id="IPR004770">
    <property type="entry name" value="Na/H_antiport_NhaC"/>
</dbReference>
<feature type="transmembrane region" description="Helical" evidence="9">
    <location>
        <begin position="310"/>
        <end position="327"/>
    </location>
</feature>
<dbReference type="Proteomes" id="UP001056500">
    <property type="component" value="Chromosome"/>
</dbReference>
<dbReference type="InterPro" id="IPR052180">
    <property type="entry name" value="NhaC_Na-H+_Antiporter"/>
</dbReference>
<keyword evidence="3" id="KW-0050">Antiport</keyword>
<feature type="transmembrane region" description="Helical" evidence="9">
    <location>
        <begin position="67"/>
        <end position="90"/>
    </location>
</feature>
<evidence type="ECO:0000256" key="5">
    <source>
        <dbReference type="ARBA" id="ARBA00022692"/>
    </source>
</evidence>
<keyword evidence="2" id="KW-0813">Transport</keyword>
<feature type="transmembrane region" description="Helical" evidence="9">
    <location>
        <begin position="231"/>
        <end position="250"/>
    </location>
</feature>
<feature type="transmembrane region" description="Helical" evidence="9">
    <location>
        <begin position="400"/>
        <end position="422"/>
    </location>
</feature>
<dbReference type="NCBIfam" id="TIGR00931">
    <property type="entry name" value="antiport_nhaC"/>
    <property type="match status" value="1"/>
</dbReference>
<feature type="transmembrane region" description="Helical" evidence="9">
    <location>
        <begin position="12"/>
        <end position="30"/>
    </location>
</feature>
<evidence type="ECO:0000256" key="3">
    <source>
        <dbReference type="ARBA" id="ARBA00022449"/>
    </source>
</evidence>
<dbReference type="EMBL" id="CP098755">
    <property type="protein sequence ID" value="USG68479.1"/>
    <property type="molecule type" value="Genomic_DNA"/>
</dbReference>
<feature type="transmembrane region" description="Helical" evidence="9">
    <location>
        <begin position="257"/>
        <end position="275"/>
    </location>
</feature>
<reference evidence="11" key="1">
    <citation type="submission" date="2022-06" db="EMBL/GenBank/DDBJ databases">
        <title>Genome sequencing of Brevibacillus sp. BB3-R1.</title>
        <authorList>
            <person name="Heo J."/>
            <person name="Lee D."/>
            <person name="Won M."/>
            <person name="Han B.-H."/>
            <person name="Hong S.-B."/>
            <person name="Kwon S.-W."/>
        </authorList>
    </citation>
    <scope>NUCLEOTIDE SEQUENCE</scope>
    <source>
        <strain evidence="11">BB3-R1</strain>
    </source>
</reference>
<sequence>MLMNKSVTFGQSLSILLVVFSILFPALFWGKAEPHMPLLSALVASALLIRCYGIPWREIEGGIVKGIQSAVLPILILALIGILIGVWMMSGTVATIFSYGVQVIHPSYFCLSALFLTILVSTATGSSFTTVSTVGVALMGIATALEVDPLMTAGAIISGACFGDKMSPLSDTTNFSAAVAGVPLLTHVGYMTRTTVPAIGLTALFFAFQGQESTVDLSSISLLQTELKEHFTISLLALIPAFVVIVCSAMRQPILPTLVAGIASGIVTAALLQGVHSPLVWLSVMQNGFHQDFSNEIIATIMNRGGLMSMTWSLTLILIALSLGGLLQQSGVFQALFAGLLARIRHDGGLITLAGSSSMLVNGLTGEQYLSILLPGQMFRESFEKRGIARKRLSRTLEDCGTLLNPLIPWGVSGAFFTSTLHVPTLDYLPYALFLWLSPLFTFLFAWGRR</sequence>
<evidence type="ECO:0000256" key="2">
    <source>
        <dbReference type="ARBA" id="ARBA00022448"/>
    </source>
</evidence>
<proteinExistence type="inferred from homology"/>
<feature type="transmembrane region" description="Helical" evidence="9">
    <location>
        <begin position="96"/>
        <end position="120"/>
    </location>
</feature>
<evidence type="ECO:0000256" key="4">
    <source>
        <dbReference type="ARBA" id="ARBA00022475"/>
    </source>
</evidence>
<dbReference type="InterPro" id="IPR018461">
    <property type="entry name" value="Na/H_Antiport_NhaC-like_C"/>
</dbReference>
<feature type="transmembrane region" description="Helical" evidence="9">
    <location>
        <begin position="428"/>
        <end position="447"/>
    </location>
</feature>
<evidence type="ECO:0000313" key="12">
    <source>
        <dbReference type="Proteomes" id="UP001056500"/>
    </source>
</evidence>
<accession>A0ABY4WSQ6</accession>
<keyword evidence="4" id="KW-1003">Cell membrane</keyword>
<keyword evidence="6 9" id="KW-1133">Transmembrane helix</keyword>